<organism evidence="2 3">
    <name type="scientific">Pseudoalteromonas tunicata D2</name>
    <dbReference type="NCBI Taxonomy" id="87626"/>
    <lineage>
        <taxon>Bacteria</taxon>
        <taxon>Pseudomonadati</taxon>
        <taxon>Pseudomonadota</taxon>
        <taxon>Gammaproteobacteria</taxon>
        <taxon>Alteromonadales</taxon>
        <taxon>Pseudoalteromonadaceae</taxon>
        <taxon>Pseudoalteromonas</taxon>
    </lineage>
</organism>
<comment type="caution">
    <text evidence="2">The sequence shown here is derived from an EMBL/GenBank/DDBJ whole genome shotgun (WGS) entry which is preliminary data.</text>
</comment>
<accession>A4CE88</accession>
<dbReference type="HOGENOM" id="CLU_677691_0_0_6"/>
<dbReference type="Proteomes" id="UP000006201">
    <property type="component" value="Unassembled WGS sequence"/>
</dbReference>
<gene>
    <name evidence="2" type="ORF">PTD2_09978</name>
</gene>
<feature type="signal peptide" evidence="1">
    <location>
        <begin position="1"/>
        <end position="19"/>
    </location>
</feature>
<evidence type="ECO:0000256" key="1">
    <source>
        <dbReference type="SAM" id="SignalP"/>
    </source>
</evidence>
<reference evidence="2 3" key="1">
    <citation type="submission" date="2006-02" db="EMBL/GenBank/DDBJ databases">
        <authorList>
            <person name="Moran M.A."/>
            <person name="Kjelleberg S."/>
            <person name="Egan S."/>
            <person name="Saunders N."/>
            <person name="Thomas T."/>
            <person name="Ferriera S."/>
            <person name="Johnson J."/>
            <person name="Kravitz S."/>
            <person name="Halpern A."/>
            <person name="Remington K."/>
            <person name="Beeson K."/>
            <person name="Tran B."/>
            <person name="Rogers Y.-H."/>
            <person name="Friedman R."/>
            <person name="Venter J.C."/>
        </authorList>
    </citation>
    <scope>NUCLEOTIDE SEQUENCE [LARGE SCALE GENOMIC DNA]</scope>
    <source>
        <strain evidence="2 3">D2</strain>
    </source>
</reference>
<dbReference type="RefSeq" id="WP_009839143.1">
    <property type="nucleotide sequence ID" value="NZ_AAOH01000008.1"/>
</dbReference>
<keyword evidence="3" id="KW-1185">Reference proteome</keyword>
<feature type="chain" id="PRO_5002667255" evidence="1">
    <location>
        <begin position="20"/>
        <end position="406"/>
    </location>
</feature>
<dbReference type="STRING" id="87626.PTD2_09978"/>
<dbReference type="EMBL" id="AAOH01000008">
    <property type="protein sequence ID" value="EAR26900.1"/>
    <property type="molecule type" value="Genomic_DNA"/>
</dbReference>
<protein>
    <submittedName>
        <fullName evidence="2">Uncharacterized protein</fullName>
    </submittedName>
</protein>
<dbReference type="eggNOG" id="ENOG502Z9AD">
    <property type="taxonomic scope" value="Bacteria"/>
</dbReference>
<proteinExistence type="predicted"/>
<evidence type="ECO:0000313" key="3">
    <source>
        <dbReference type="Proteomes" id="UP000006201"/>
    </source>
</evidence>
<dbReference type="OrthoDB" id="7531957at2"/>
<sequence>MIKRVILLFCCLMPALSVAVEIKGVAQIHWVQAHQPDSWLNKGTGIYQYDSGNDGLNVAQGLLAMEQDLADELSFSAVINYNQRPAQSIGLTQGYFKYKPIVPSAYKWQIQAGLFYPRMSLENPDLGWTSPYTYTNSAINSWLGEEIKTIGLELSVNRPGRFFNSPHSFNAVASVFKANDPAGTLLAWRGFALHDRQTSLNELVPFANLPSFTDTALRFQASNVRPFEEIDGRFGYYFGLHWDYYKQSQLRFYVYDNNGDPSVLNKSTGQYAWDTKFVSLAWQYKFDSQWRLITQAMHGNTAMGKSRGVDVDFNAYFALVSYQHFAHRWSLRYDHFNVIERDNWLWDPNDSHGEGLTIAWRFDLTAQWQVGLEYSVANSFAANRDLWQWSQNERQRQSLANLQYRF</sequence>
<evidence type="ECO:0000313" key="2">
    <source>
        <dbReference type="EMBL" id="EAR26900.1"/>
    </source>
</evidence>
<name>A4CE88_9GAMM</name>
<keyword evidence="1" id="KW-0732">Signal</keyword>
<dbReference type="AlphaFoldDB" id="A4CE88"/>